<dbReference type="RefSeq" id="WP_394399586.1">
    <property type="nucleotide sequence ID" value="NZ_JBIGHW010000010.1"/>
</dbReference>
<evidence type="ECO:0000313" key="2">
    <source>
        <dbReference type="EMBL" id="MFG6442387.1"/>
    </source>
</evidence>
<name>A0ABW7FM44_9BURK</name>
<dbReference type="InterPro" id="IPR019239">
    <property type="entry name" value="VapB_antitoxin"/>
</dbReference>
<sequence length="95" mass="10527">MRTNIEIDDELMADAMAAGRFKTKREAVEAGLALVKRQAAYQEILQLAGKLPWGWPGDERLSGRPNWYRVDAEGNELPDPLPATPAASKKRHGGR</sequence>
<evidence type="ECO:0000313" key="3">
    <source>
        <dbReference type="Proteomes" id="UP001606301"/>
    </source>
</evidence>
<reference evidence="2 3" key="1">
    <citation type="submission" date="2024-08" db="EMBL/GenBank/DDBJ databases">
        <authorList>
            <person name="Lu H."/>
        </authorList>
    </citation>
    <scope>NUCLEOTIDE SEQUENCE [LARGE SCALE GENOMIC DNA]</scope>
    <source>
        <strain evidence="2 3">LKC17W</strain>
    </source>
</reference>
<dbReference type="Pfam" id="PF09957">
    <property type="entry name" value="VapB_antitoxin"/>
    <property type="match status" value="1"/>
</dbReference>
<accession>A0ABW7FM44</accession>
<dbReference type="Proteomes" id="UP001606301">
    <property type="component" value="Unassembled WGS sequence"/>
</dbReference>
<evidence type="ECO:0000256" key="1">
    <source>
        <dbReference type="SAM" id="MobiDB-lite"/>
    </source>
</evidence>
<comment type="caution">
    <text evidence="2">The sequence shown here is derived from an EMBL/GenBank/DDBJ whole genome shotgun (WGS) entry which is preliminary data.</text>
</comment>
<gene>
    <name evidence="2" type="ORF">ACG0Z3_17010</name>
</gene>
<proteinExistence type="predicted"/>
<feature type="region of interest" description="Disordered" evidence="1">
    <location>
        <begin position="72"/>
        <end position="95"/>
    </location>
</feature>
<protein>
    <submittedName>
        <fullName evidence="2">Type II toxin-antitoxin system VapB family antitoxin</fullName>
    </submittedName>
</protein>
<organism evidence="2 3">
    <name type="scientific">Pelomonas margarita</name>
    <dbReference type="NCBI Taxonomy" id="3299031"/>
    <lineage>
        <taxon>Bacteria</taxon>
        <taxon>Pseudomonadati</taxon>
        <taxon>Pseudomonadota</taxon>
        <taxon>Betaproteobacteria</taxon>
        <taxon>Burkholderiales</taxon>
        <taxon>Sphaerotilaceae</taxon>
        <taxon>Roseateles</taxon>
    </lineage>
</organism>
<keyword evidence="3" id="KW-1185">Reference proteome</keyword>
<dbReference type="EMBL" id="JBIGHW010000010">
    <property type="protein sequence ID" value="MFG6442387.1"/>
    <property type="molecule type" value="Genomic_DNA"/>
</dbReference>